<dbReference type="InterPro" id="IPR038283">
    <property type="entry name" value="Channel_colicin_C_sf"/>
</dbReference>
<comment type="caution">
    <text evidence="14">The sequence shown here is derived from an EMBL/GenBank/DDBJ whole genome shotgun (WGS) entry which is preliminary data.</text>
</comment>
<keyword evidence="7 12" id="KW-1133">Transmembrane helix</keyword>
<evidence type="ECO:0000256" key="5">
    <source>
        <dbReference type="ARBA" id="ARBA00022529"/>
    </source>
</evidence>
<evidence type="ECO:0000259" key="13">
    <source>
        <dbReference type="PROSITE" id="PS00276"/>
    </source>
</evidence>
<feature type="transmembrane region" description="Helical" evidence="12">
    <location>
        <begin position="355"/>
        <end position="373"/>
    </location>
</feature>
<dbReference type="Pfam" id="PF22348">
    <property type="entry name" value="ColA_N"/>
    <property type="match status" value="1"/>
</dbReference>
<keyword evidence="10 12" id="KW-0472">Membrane</keyword>
<comment type="function">
    <text evidence="1">This colicin is a channel-forming colicin. This class of transmembrane toxins depolarize the cytoplasmic membrane, leading to dissipation of cellular energy.</text>
</comment>
<evidence type="ECO:0000256" key="2">
    <source>
        <dbReference type="ARBA" id="ARBA00003197"/>
    </source>
</evidence>
<comment type="function">
    <text evidence="2">Colicins are polypeptide toxins produced by and active against E.coli and closely related bacteria.</text>
</comment>
<keyword evidence="6 12" id="KW-0812">Transmembrane</keyword>
<sequence>MSKDYGDGTNWSSEKGNGPNTNDGQKSGGGDRHDSKDGNGSTSGSWLVMTTGETHKTKWGIITINENGHPIMNRVLMTYENSSLVDNGQGGLTRVLNSLLTNNERDSNKNYQDKNTTNQLATEYLIPLSIYSAILRGEIPSGLRIENNNVMAEIVLKSEFAALGKDKTYTKYTKKTVQISFLTETYNKWKQEDEKETLMKASEMIADIGGKIAEHLGVKYKGISDEISEKIKNFQGKNIRNINDAIVSLNKVISNPEMKISQADKDAIINAWKHLDIKDMSNKLSNLGHAFKVSDIVLKAEKIREKSIEGYETGNWKPLMLEVESWVLSGLAGSIALGVFSTLIAPLVLSTGLPATAVAITGILFASWVASLIDDNLVDKINNELIRPAY</sequence>
<evidence type="ECO:0000256" key="7">
    <source>
        <dbReference type="ARBA" id="ARBA00022989"/>
    </source>
</evidence>
<evidence type="ECO:0000256" key="11">
    <source>
        <dbReference type="SAM" id="MobiDB-lite"/>
    </source>
</evidence>
<reference evidence="14 15" key="1">
    <citation type="submission" date="2024-10" db="EMBL/GenBank/DDBJ databases">
        <authorList>
            <person name="Lu C.-H."/>
        </authorList>
    </citation>
    <scope>NUCLEOTIDE SEQUENCE [LARGE SCALE GENOMIC DNA]</scope>
    <source>
        <strain evidence="14 15">22LXZD03-01</strain>
    </source>
</reference>
<keyword evidence="9" id="KW-0078">Bacteriocin</keyword>
<feature type="transmembrane region" description="Helical" evidence="12">
    <location>
        <begin position="326"/>
        <end position="349"/>
    </location>
</feature>
<evidence type="ECO:0000313" key="15">
    <source>
        <dbReference type="Proteomes" id="UP001617702"/>
    </source>
</evidence>
<keyword evidence="5" id="KW-0929">Antimicrobial</keyword>
<evidence type="ECO:0000256" key="4">
    <source>
        <dbReference type="ARBA" id="ARBA00007595"/>
    </source>
</evidence>
<evidence type="ECO:0000256" key="1">
    <source>
        <dbReference type="ARBA" id="ARBA00002178"/>
    </source>
</evidence>
<dbReference type="InterPro" id="IPR055023">
    <property type="entry name" value="ColA_N"/>
</dbReference>
<comment type="subcellular location">
    <subcellularLocation>
        <location evidence="3">Membrane</location>
    </subcellularLocation>
</comment>
<comment type="similarity">
    <text evidence="4">Belongs to the channel forming colicin family.</text>
</comment>
<dbReference type="Pfam" id="PF01024">
    <property type="entry name" value="Colicin"/>
    <property type="match status" value="1"/>
</dbReference>
<dbReference type="RefSeq" id="WP_400353033.1">
    <property type="nucleotide sequence ID" value="NZ_JBIXLA010000001.1"/>
</dbReference>
<keyword evidence="15" id="KW-1185">Reference proteome</keyword>
<dbReference type="SUPFAM" id="SSF56837">
    <property type="entry name" value="Colicin"/>
    <property type="match status" value="1"/>
</dbReference>
<dbReference type="PROSITE" id="PS00276">
    <property type="entry name" value="CHANNEL_COLICIN"/>
    <property type="match status" value="1"/>
</dbReference>
<evidence type="ECO:0000256" key="8">
    <source>
        <dbReference type="ARBA" id="ARBA00023022"/>
    </source>
</evidence>
<name>A0ABW8GSD0_9GAMM</name>
<dbReference type="Gene3D" id="1.10.490.30">
    <property type="entry name" value="Colicin"/>
    <property type="match status" value="1"/>
</dbReference>
<proteinExistence type="inferred from homology"/>
<evidence type="ECO:0000256" key="12">
    <source>
        <dbReference type="SAM" id="Phobius"/>
    </source>
</evidence>
<dbReference type="Proteomes" id="UP001617702">
    <property type="component" value="Unassembled WGS sequence"/>
</dbReference>
<dbReference type="EMBL" id="JBIXLB010000001">
    <property type="protein sequence ID" value="MFJ5512120.1"/>
    <property type="molecule type" value="Genomic_DNA"/>
</dbReference>
<feature type="compositionally biased region" description="Polar residues" evidence="11">
    <location>
        <begin position="9"/>
        <end position="25"/>
    </location>
</feature>
<keyword evidence="8" id="KW-0044">Antibiotic</keyword>
<evidence type="ECO:0000256" key="9">
    <source>
        <dbReference type="ARBA" id="ARBA00023048"/>
    </source>
</evidence>
<dbReference type="Gene3D" id="2.30.30.970">
    <property type="match status" value="1"/>
</dbReference>
<dbReference type="PRINTS" id="PR00280">
    <property type="entry name" value="CHANLCOLICIN"/>
</dbReference>
<evidence type="ECO:0000256" key="10">
    <source>
        <dbReference type="ARBA" id="ARBA00023136"/>
    </source>
</evidence>
<feature type="region of interest" description="Disordered" evidence="11">
    <location>
        <begin position="1"/>
        <end position="47"/>
    </location>
</feature>
<evidence type="ECO:0000256" key="3">
    <source>
        <dbReference type="ARBA" id="ARBA00004370"/>
    </source>
</evidence>
<feature type="domain" description="Channel forming colicins" evidence="13">
    <location>
        <begin position="313"/>
        <end position="324"/>
    </location>
</feature>
<protein>
    <submittedName>
        <fullName evidence="14">Colicin-like pore-forming protein</fullName>
    </submittedName>
</protein>
<gene>
    <name evidence="14" type="ORF">ACIPUH_04835</name>
</gene>
<organism evidence="14 15">
    <name type="scientific">Pectobacterium jejuense</name>
    <dbReference type="NCBI Taxonomy" id="2974022"/>
    <lineage>
        <taxon>Bacteria</taxon>
        <taxon>Pseudomonadati</taxon>
        <taxon>Pseudomonadota</taxon>
        <taxon>Gammaproteobacteria</taxon>
        <taxon>Enterobacterales</taxon>
        <taxon>Pectobacteriaceae</taxon>
        <taxon>Pectobacterium</taxon>
    </lineage>
</organism>
<dbReference type="InterPro" id="IPR000293">
    <property type="entry name" value="Channel_colicin_C"/>
</dbReference>
<evidence type="ECO:0000313" key="14">
    <source>
        <dbReference type="EMBL" id="MFJ5512120.1"/>
    </source>
</evidence>
<accession>A0ABW8GSD0</accession>
<evidence type="ECO:0000256" key="6">
    <source>
        <dbReference type="ARBA" id="ARBA00022692"/>
    </source>
</evidence>